<accession>A0AAD6XS57</accession>
<comment type="caution">
    <text evidence="1">The sequence shown here is derived from an EMBL/GenBank/DDBJ whole genome shotgun (WGS) entry which is preliminary data.</text>
</comment>
<evidence type="ECO:0000313" key="2">
    <source>
        <dbReference type="Proteomes" id="UP001222325"/>
    </source>
</evidence>
<sequence length="103" mass="11916">MADHNQAGSHLSRRCTIPFINVLLGEKIPRPDRGAAERNRWCRAMLILFKPWRTLNDLKSPEILWTAAFDATVFTPESMAIMANLNVENECKDARDKYEELRK</sequence>
<dbReference type="AlphaFoldDB" id="A0AAD6XS57"/>
<feature type="non-terminal residue" evidence="1">
    <location>
        <position position="103"/>
    </location>
</feature>
<organism evidence="1 2">
    <name type="scientific">Mycena belliarum</name>
    <dbReference type="NCBI Taxonomy" id="1033014"/>
    <lineage>
        <taxon>Eukaryota</taxon>
        <taxon>Fungi</taxon>
        <taxon>Dikarya</taxon>
        <taxon>Basidiomycota</taxon>
        <taxon>Agaricomycotina</taxon>
        <taxon>Agaricomycetes</taxon>
        <taxon>Agaricomycetidae</taxon>
        <taxon>Agaricales</taxon>
        <taxon>Marasmiineae</taxon>
        <taxon>Mycenaceae</taxon>
        <taxon>Mycena</taxon>
    </lineage>
</organism>
<reference evidence="1" key="1">
    <citation type="submission" date="2023-03" db="EMBL/GenBank/DDBJ databases">
        <title>Massive genome expansion in bonnet fungi (Mycena s.s.) driven by repeated elements and novel gene families across ecological guilds.</title>
        <authorList>
            <consortium name="Lawrence Berkeley National Laboratory"/>
            <person name="Harder C.B."/>
            <person name="Miyauchi S."/>
            <person name="Viragh M."/>
            <person name="Kuo A."/>
            <person name="Thoen E."/>
            <person name="Andreopoulos B."/>
            <person name="Lu D."/>
            <person name="Skrede I."/>
            <person name="Drula E."/>
            <person name="Henrissat B."/>
            <person name="Morin E."/>
            <person name="Kohler A."/>
            <person name="Barry K."/>
            <person name="LaButti K."/>
            <person name="Morin E."/>
            <person name="Salamov A."/>
            <person name="Lipzen A."/>
            <person name="Mereny Z."/>
            <person name="Hegedus B."/>
            <person name="Baldrian P."/>
            <person name="Stursova M."/>
            <person name="Weitz H."/>
            <person name="Taylor A."/>
            <person name="Grigoriev I.V."/>
            <person name="Nagy L.G."/>
            <person name="Martin F."/>
            <person name="Kauserud H."/>
        </authorList>
    </citation>
    <scope>NUCLEOTIDE SEQUENCE</scope>
    <source>
        <strain evidence="1">CBHHK173m</strain>
    </source>
</reference>
<name>A0AAD6XS57_9AGAR</name>
<protein>
    <submittedName>
        <fullName evidence="1">Uncharacterized protein</fullName>
    </submittedName>
</protein>
<proteinExistence type="predicted"/>
<gene>
    <name evidence="1" type="ORF">B0H15DRAFT_780556</name>
</gene>
<evidence type="ECO:0000313" key="1">
    <source>
        <dbReference type="EMBL" id="KAJ7088872.1"/>
    </source>
</evidence>
<dbReference type="Proteomes" id="UP001222325">
    <property type="component" value="Unassembled WGS sequence"/>
</dbReference>
<dbReference type="EMBL" id="JARJCN010000025">
    <property type="protein sequence ID" value="KAJ7088872.1"/>
    <property type="molecule type" value="Genomic_DNA"/>
</dbReference>
<keyword evidence="2" id="KW-1185">Reference proteome</keyword>